<keyword evidence="10" id="KW-1185">Reference proteome</keyword>
<dbReference type="Pfam" id="PF00067">
    <property type="entry name" value="p450"/>
    <property type="match status" value="1"/>
</dbReference>
<dbReference type="SUPFAM" id="SSF48264">
    <property type="entry name" value="Cytochrome P450"/>
    <property type="match status" value="1"/>
</dbReference>
<dbReference type="EMBL" id="JAHIBW010000029">
    <property type="protein sequence ID" value="KAG7296065.1"/>
    <property type="molecule type" value="Genomic_DNA"/>
</dbReference>
<dbReference type="Gene3D" id="1.10.630.10">
    <property type="entry name" value="Cytochrome P450"/>
    <property type="match status" value="1"/>
</dbReference>
<keyword evidence="4 8" id="KW-0479">Metal-binding</keyword>
<evidence type="ECO:0000256" key="6">
    <source>
        <dbReference type="ARBA" id="ARBA00023004"/>
    </source>
</evidence>
<evidence type="ECO:0000256" key="7">
    <source>
        <dbReference type="ARBA" id="ARBA00023033"/>
    </source>
</evidence>
<dbReference type="PANTHER" id="PTHR24300:SF376">
    <property type="entry name" value="CYTOCHROME P450 15A1"/>
    <property type="match status" value="1"/>
</dbReference>
<comment type="similarity">
    <text evidence="2 8">Belongs to the cytochrome P450 family.</text>
</comment>
<dbReference type="InterPro" id="IPR001128">
    <property type="entry name" value="Cyt_P450"/>
</dbReference>
<dbReference type="InterPro" id="IPR036396">
    <property type="entry name" value="Cyt_P450_sf"/>
</dbReference>
<comment type="cofactor">
    <cofactor evidence="1">
        <name>heme</name>
        <dbReference type="ChEBI" id="CHEBI:30413"/>
    </cofactor>
</comment>
<keyword evidence="6 8" id="KW-0408">Iron</keyword>
<gene>
    <name evidence="9" type="ORF">JYU34_021162</name>
</gene>
<dbReference type="InterPro" id="IPR050182">
    <property type="entry name" value="Cytochrome_P450_fam2"/>
</dbReference>
<evidence type="ECO:0000313" key="9">
    <source>
        <dbReference type="EMBL" id="KAG7296065.1"/>
    </source>
</evidence>
<evidence type="ECO:0008006" key="11">
    <source>
        <dbReference type="Google" id="ProtNLM"/>
    </source>
</evidence>
<evidence type="ECO:0000256" key="1">
    <source>
        <dbReference type="ARBA" id="ARBA00001971"/>
    </source>
</evidence>
<keyword evidence="3 8" id="KW-0349">Heme</keyword>
<keyword evidence="7 8" id="KW-0503">Monooxygenase</keyword>
<dbReference type="InterPro" id="IPR002401">
    <property type="entry name" value="Cyt_P450_E_grp-I"/>
</dbReference>
<accession>A0ABQ7PSX6</accession>
<keyword evidence="5 8" id="KW-0560">Oxidoreductase</keyword>
<evidence type="ECO:0000256" key="4">
    <source>
        <dbReference type="ARBA" id="ARBA00022723"/>
    </source>
</evidence>
<evidence type="ECO:0000256" key="2">
    <source>
        <dbReference type="ARBA" id="ARBA00010617"/>
    </source>
</evidence>
<evidence type="ECO:0000256" key="8">
    <source>
        <dbReference type="RuleBase" id="RU000461"/>
    </source>
</evidence>
<evidence type="ECO:0000256" key="5">
    <source>
        <dbReference type="ARBA" id="ARBA00023002"/>
    </source>
</evidence>
<dbReference type="PRINTS" id="PR00463">
    <property type="entry name" value="EP450I"/>
</dbReference>
<dbReference type="Proteomes" id="UP000823941">
    <property type="component" value="Chromosome 29"/>
</dbReference>
<evidence type="ECO:0000256" key="3">
    <source>
        <dbReference type="ARBA" id="ARBA00022617"/>
    </source>
</evidence>
<comment type="caution">
    <text evidence="9">The sequence shown here is derived from an EMBL/GenBank/DDBJ whole genome shotgun (WGS) entry which is preliminary data.</text>
</comment>
<protein>
    <recommendedName>
        <fullName evidence="11">Cytochrome P450</fullName>
    </recommendedName>
</protein>
<sequence>MHLFYCLTRRALLQSNTRPHLAATVTDAELQVVCLDLLQAGMETVSNTAVFLALHCMRDEDVQMRLHREIDDVIGERVPQLADRGRMVYTEAVILEALRISSVAAVGIPHMAVQDAQLGSYIIPRGTFILLALHDLHNGPQWEDPHVFNPERFISNSGKLISPDSFLPFGCGRRRCIGEALARSELFLFLTHLLQSFHLETPPGDPQPSTDPVNGVTLSAKPFRAVFKPRATGFN</sequence>
<proteinExistence type="inferred from homology"/>
<dbReference type="InterPro" id="IPR017972">
    <property type="entry name" value="Cyt_P450_CS"/>
</dbReference>
<name>A0ABQ7PSX6_PLUXY</name>
<dbReference type="PRINTS" id="PR00385">
    <property type="entry name" value="P450"/>
</dbReference>
<evidence type="ECO:0000313" key="10">
    <source>
        <dbReference type="Proteomes" id="UP000823941"/>
    </source>
</evidence>
<dbReference type="PROSITE" id="PS00086">
    <property type="entry name" value="CYTOCHROME_P450"/>
    <property type="match status" value="1"/>
</dbReference>
<reference evidence="9 10" key="1">
    <citation type="submission" date="2021-06" db="EMBL/GenBank/DDBJ databases">
        <title>A haploid diamondback moth (Plutella xylostella L.) genome assembly resolves 31 chromosomes and identifies a diamide resistance mutation.</title>
        <authorList>
            <person name="Ward C.M."/>
            <person name="Perry K.D."/>
            <person name="Baker G."/>
            <person name="Powis K."/>
            <person name="Heckel D.G."/>
            <person name="Baxter S.W."/>
        </authorList>
    </citation>
    <scope>NUCLEOTIDE SEQUENCE [LARGE SCALE GENOMIC DNA]</scope>
    <source>
        <strain evidence="9 10">LV</strain>
        <tissue evidence="9">Single pupa</tissue>
    </source>
</reference>
<organism evidence="9 10">
    <name type="scientific">Plutella xylostella</name>
    <name type="common">Diamondback moth</name>
    <name type="synonym">Plutella maculipennis</name>
    <dbReference type="NCBI Taxonomy" id="51655"/>
    <lineage>
        <taxon>Eukaryota</taxon>
        <taxon>Metazoa</taxon>
        <taxon>Ecdysozoa</taxon>
        <taxon>Arthropoda</taxon>
        <taxon>Hexapoda</taxon>
        <taxon>Insecta</taxon>
        <taxon>Pterygota</taxon>
        <taxon>Neoptera</taxon>
        <taxon>Endopterygota</taxon>
        <taxon>Lepidoptera</taxon>
        <taxon>Glossata</taxon>
        <taxon>Ditrysia</taxon>
        <taxon>Yponomeutoidea</taxon>
        <taxon>Plutellidae</taxon>
        <taxon>Plutella</taxon>
    </lineage>
</organism>
<dbReference type="PANTHER" id="PTHR24300">
    <property type="entry name" value="CYTOCHROME P450 508A4-RELATED"/>
    <property type="match status" value="1"/>
</dbReference>